<comment type="caution">
    <text evidence="1">The sequence shown here is derived from an EMBL/GenBank/DDBJ whole genome shotgun (WGS) entry which is preliminary data.</text>
</comment>
<protein>
    <submittedName>
        <fullName evidence="1">Uncharacterized protein</fullName>
    </submittedName>
</protein>
<dbReference type="EMBL" id="LAZR01035221">
    <property type="protein sequence ID" value="KKL28085.1"/>
    <property type="molecule type" value="Genomic_DNA"/>
</dbReference>
<accession>A0A0F9C1K0</accession>
<reference evidence="1" key="1">
    <citation type="journal article" date="2015" name="Nature">
        <title>Complex archaea that bridge the gap between prokaryotes and eukaryotes.</title>
        <authorList>
            <person name="Spang A."/>
            <person name="Saw J.H."/>
            <person name="Jorgensen S.L."/>
            <person name="Zaremba-Niedzwiedzka K."/>
            <person name="Martijn J."/>
            <person name="Lind A.E."/>
            <person name="van Eijk R."/>
            <person name="Schleper C."/>
            <person name="Guy L."/>
            <person name="Ettema T.J."/>
        </authorList>
    </citation>
    <scope>NUCLEOTIDE SEQUENCE</scope>
</reference>
<dbReference type="AlphaFoldDB" id="A0A0F9C1K0"/>
<sequence>MSGVLQKIPKIHAQLIPPQNAVTKGSTPDGKPLWYEEIPMSRSVPHIIPGTITAENPEGEQRWKKDLAGQGIYPMRKREDYIWKRTYFLESQGNNNVEKVDYVPQTKEQIAAIERARRVVAMKDRLAEALVDGGVTPENLVATLQAGQVQVPVEVEAPAEPEAVEPVAGLAPEAVVAEPTAEVEAAVEPEAGVEAPPEVTYPVMYAPGRWKLSDGSKLQGKKVKAVRAEKALQKAEPTPAY</sequence>
<evidence type="ECO:0000313" key="1">
    <source>
        <dbReference type="EMBL" id="KKL28085.1"/>
    </source>
</evidence>
<proteinExistence type="predicted"/>
<gene>
    <name evidence="1" type="ORF">LCGC14_2378680</name>
</gene>
<organism evidence="1">
    <name type="scientific">marine sediment metagenome</name>
    <dbReference type="NCBI Taxonomy" id="412755"/>
    <lineage>
        <taxon>unclassified sequences</taxon>
        <taxon>metagenomes</taxon>
        <taxon>ecological metagenomes</taxon>
    </lineage>
</organism>
<name>A0A0F9C1K0_9ZZZZ</name>